<dbReference type="Proteomes" id="UP001187531">
    <property type="component" value="Unassembled WGS sequence"/>
</dbReference>
<feature type="transmembrane region" description="Helical" evidence="5">
    <location>
        <begin position="90"/>
        <end position="115"/>
    </location>
</feature>
<keyword evidence="3" id="KW-0175">Coiled coil</keyword>
<dbReference type="Gene3D" id="3.10.20.90">
    <property type="entry name" value="Phosphatidylinositol 3-kinase Catalytic Subunit, Chain A, domain 1"/>
    <property type="match status" value="1"/>
</dbReference>
<dbReference type="InterPro" id="IPR001012">
    <property type="entry name" value="UBX_dom"/>
</dbReference>
<protein>
    <recommendedName>
        <fullName evidence="6">UBX domain-containing protein</fullName>
    </recommendedName>
</protein>
<dbReference type="InterPro" id="IPR029071">
    <property type="entry name" value="Ubiquitin-like_domsf"/>
</dbReference>
<dbReference type="CDD" id="cd16120">
    <property type="entry name" value="UBX_UBXN3B"/>
    <property type="match status" value="1"/>
</dbReference>
<dbReference type="InterPro" id="IPR049483">
    <property type="entry name" value="FAF1_2-like_UAS"/>
</dbReference>
<dbReference type="AlphaFoldDB" id="A0AA88LD52"/>
<dbReference type="Pfam" id="PF00789">
    <property type="entry name" value="UBX"/>
    <property type="match status" value="1"/>
</dbReference>
<evidence type="ECO:0000259" key="6">
    <source>
        <dbReference type="PROSITE" id="PS50033"/>
    </source>
</evidence>
<evidence type="ECO:0000313" key="7">
    <source>
        <dbReference type="EMBL" id="KAK2726012.1"/>
    </source>
</evidence>
<dbReference type="PANTHER" id="PTHR23322:SF1">
    <property type="entry name" value="FAS-ASSOCIATED FACTOR 2"/>
    <property type="match status" value="1"/>
</dbReference>
<keyword evidence="5" id="KW-0472">Membrane</keyword>
<dbReference type="GO" id="GO:0043130">
    <property type="term" value="F:ubiquitin binding"/>
    <property type="evidence" value="ECO:0007669"/>
    <property type="project" value="TreeGrafter"/>
</dbReference>
<feature type="domain" description="UBX" evidence="6">
    <location>
        <begin position="349"/>
        <end position="431"/>
    </location>
</feature>
<keyword evidence="5" id="KW-0812">Transmembrane</keyword>
<dbReference type="SUPFAM" id="SSF52833">
    <property type="entry name" value="Thioredoxin-like"/>
    <property type="match status" value="1"/>
</dbReference>
<dbReference type="Gene3D" id="3.40.30.10">
    <property type="entry name" value="Glutaredoxin"/>
    <property type="match status" value="1"/>
</dbReference>
<evidence type="ECO:0000256" key="2">
    <source>
        <dbReference type="ARBA" id="ARBA00022824"/>
    </source>
</evidence>
<evidence type="ECO:0000256" key="1">
    <source>
        <dbReference type="ARBA" id="ARBA00004240"/>
    </source>
</evidence>
<proteinExistence type="predicted"/>
<feature type="region of interest" description="Disordered" evidence="4">
    <location>
        <begin position="287"/>
        <end position="310"/>
    </location>
</feature>
<dbReference type="EMBL" id="JAVRJZ010000002">
    <property type="protein sequence ID" value="KAK2726012.1"/>
    <property type="molecule type" value="Genomic_DNA"/>
</dbReference>
<sequence>MEYERDQILAQFQELSGIDTLEECSHILNQNDWNLEVALNSLFNDVREHPRQERENSQKREVHSNRSLVARALSMVQWCRSYQPKLTTEWIYYAIILPIKIVVKIFLSIVSLFGWSRKPAIISVAEDVSSYRRDFEEEFGTFHPTLFEGSYNQALAAAKQELVFLMTHIYSPDNQDSKMFCQQTLTSPDVVNYINKNFIFWACSVKKNEGYTTFKSLEGNIYPLTAITVLKNNKMYLQSYIEGYLEPQPFVNRLRRVVENYKAILIKARQERDERALNQTIREEQDKAYEESLRADQEKEIKQQREREEKERLDQEIAEREIKKKAMLELLKERRREASGLVPDEPDPYHSECVKVAIRLPDGKSLVRRFLRSHSLKYLYYFVLSDENSPSEFELVTNYPKRVLICKPGEFREEIPSFGDVGLGKSEVLFVHDLEA</sequence>
<dbReference type="PANTHER" id="PTHR23322">
    <property type="entry name" value="FAS-ASSOCIATED PROTEIN"/>
    <property type="match status" value="1"/>
</dbReference>
<dbReference type="SUPFAM" id="SSF54236">
    <property type="entry name" value="Ubiquitin-like"/>
    <property type="match status" value="1"/>
</dbReference>
<keyword evidence="5" id="KW-1133">Transmembrane helix</keyword>
<keyword evidence="8" id="KW-1185">Reference proteome</keyword>
<accession>A0AA88LD52</accession>
<dbReference type="SMART" id="SM00594">
    <property type="entry name" value="UAS"/>
    <property type="match status" value="1"/>
</dbReference>
<evidence type="ECO:0000313" key="8">
    <source>
        <dbReference type="Proteomes" id="UP001187531"/>
    </source>
</evidence>
<dbReference type="Pfam" id="PF14555">
    <property type="entry name" value="UBA_4"/>
    <property type="match status" value="1"/>
</dbReference>
<dbReference type="Pfam" id="PF21021">
    <property type="entry name" value="FAF1"/>
    <property type="match status" value="1"/>
</dbReference>
<dbReference type="InterPro" id="IPR050730">
    <property type="entry name" value="UBX_domain-protein"/>
</dbReference>
<reference evidence="7" key="1">
    <citation type="submission" date="2023-07" db="EMBL/GenBank/DDBJ databases">
        <title>Chromosome-level genome assembly of Artemia franciscana.</title>
        <authorList>
            <person name="Jo E."/>
        </authorList>
    </citation>
    <scope>NUCLEOTIDE SEQUENCE</scope>
    <source>
        <tissue evidence="7">Whole body</tissue>
    </source>
</reference>
<keyword evidence="2" id="KW-0256">Endoplasmic reticulum</keyword>
<comment type="subcellular location">
    <subcellularLocation>
        <location evidence="1">Endoplasmic reticulum</location>
    </subcellularLocation>
</comment>
<dbReference type="SMART" id="SM00166">
    <property type="entry name" value="UBX"/>
    <property type="match status" value="1"/>
</dbReference>
<organism evidence="7 8">
    <name type="scientific">Artemia franciscana</name>
    <name type="common">Brine shrimp</name>
    <name type="synonym">Artemia sanfranciscana</name>
    <dbReference type="NCBI Taxonomy" id="6661"/>
    <lineage>
        <taxon>Eukaryota</taxon>
        <taxon>Metazoa</taxon>
        <taxon>Ecdysozoa</taxon>
        <taxon>Arthropoda</taxon>
        <taxon>Crustacea</taxon>
        <taxon>Branchiopoda</taxon>
        <taxon>Anostraca</taxon>
        <taxon>Artemiidae</taxon>
        <taxon>Artemia</taxon>
    </lineage>
</organism>
<dbReference type="PROSITE" id="PS50033">
    <property type="entry name" value="UBX"/>
    <property type="match status" value="1"/>
</dbReference>
<dbReference type="Gene3D" id="1.10.8.10">
    <property type="entry name" value="DNA helicase RuvA subunit, C-terminal domain"/>
    <property type="match status" value="1"/>
</dbReference>
<dbReference type="GO" id="GO:0005783">
    <property type="term" value="C:endoplasmic reticulum"/>
    <property type="evidence" value="ECO:0007669"/>
    <property type="project" value="UniProtKB-SubCell"/>
</dbReference>
<evidence type="ECO:0000256" key="4">
    <source>
        <dbReference type="SAM" id="MobiDB-lite"/>
    </source>
</evidence>
<gene>
    <name evidence="7" type="ORF">QYM36_000467</name>
</gene>
<name>A0AA88LD52_ARTSF</name>
<evidence type="ECO:0000256" key="5">
    <source>
        <dbReference type="SAM" id="Phobius"/>
    </source>
</evidence>
<dbReference type="GO" id="GO:0036503">
    <property type="term" value="P:ERAD pathway"/>
    <property type="evidence" value="ECO:0007669"/>
    <property type="project" value="TreeGrafter"/>
</dbReference>
<dbReference type="SUPFAM" id="SSF46934">
    <property type="entry name" value="UBA-like"/>
    <property type="match status" value="1"/>
</dbReference>
<dbReference type="InterPro" id="IPR036249">
    <property type="entry name" value="Thioredoxin-like_sf"/>
</dbReference>
<evidence type="ECO:0000256" key="3">
    <source>
        <dbReference type="ARBA" id="ARBA00023054"/>
    </source>
</evidence>
<dbReference type="InterPro" id="IPR006577">
    <property type="entry name" value="UAS"/>
</dbReference>
<comment type="caution">
    <text evidence="7">The sequence shown here is derived from an EMBL/GenBank/DDBJ whole genome shotgun (WGS) entry which is preliminary data.</text>
</comment>
<dbReference type="InterPro" id="IPR009060">
    <property type="entry name" value="UBA-like_sf"/>
</dbReference>